<dbReference type="OrthoDB" id="2505887at2759"/>
<feature type="compositionally biased region" description="Basic residues" evidence="1">
    <location>
        <begin position="113"/>
        <end position="127"/>
    </location>
</feature>
<feature type="region of interest" description="Disordered" evidence="1">
    <location>
        <begin position="397"/>
        <end position="469"/>
    </location>
</feature>
<feature type="compositionally biased region" description="Low complexity" evidence="1">
    <location>
        <begin position="787"/>
        <end position="797"/>
    </location>
</feature>
<protein>
    <submittedName>
        <fullName evidence="2">Uncharacterized protein</fullName>
    </submittedName>
</protein>
<feature type="compositionally biased region" description="Low complexity" evidence="1">
    <location>
        <begin position="192"/>
        <end position="204"/>
    </location>
</feature>
<feature type="region of interest" description="Disordered" evidence="1">
    <location>
        <begin position="558"/>
        <end position="592"/>
    </location>
</feature>
<dbReference type="Proteomes" id="UP000184267">
    <property type="component" value="Unassembled WGS sequence"/>
</dbReference>
<feature type="region of interest" description="Disordered" evidence="1">
    <location>
        <begin position="355"/>
        <end position="381"/>
    </location>
</feature>
<feature type="region of interest" description="Disordered" evidence="1">
    <location>
        <begin position="1"/>
        <end position="219"/>
    </location>
</feature>
<dbReference type="STRING" id="154538.A0A1M2VMD6"/>
<dbReference type="AlphaFoldDB" id="A0A1M2VMD6"/>
<feature type="region of interest" description="Disordered" evidence="1">
    <location>
        <begin position="957"/>
        <end position="992"/>
    </location>
</feature>
<name>A0A1M2VMD6_TRAPU</name>
<sequence>MPEKAALDKLATNALPRRAAARKASKLAAEQLESSPIPSDAENDGGVSFGEPCTPRGAAVKVTYGGKRKYKQSPVAKASPALQAGPSRTRLRSQSLLEESPRKPKGSAGRGRGASRGRGARNTRNTRARSVSSQSSSSESSAGHSSDLIEYAPKAPYTRPAAITNHPKPVSKAGPSNGNGAPSTAGNKKRPLSVSSSDSEGSLLTPLHSPEAQKSPVMRRMPVLVPRLARQFMRSQSQADAILSPGKKSALKQAKSFDQLFVLDSSSEEDSPDDHDIGSLVWVSIDLEGNLMDCDGDEADTLWWPAKVYLPRPCMRVVFLGEPPGRAEVGPRQLTIPNPSLSNVRSMLQNGRIRFNDADYRPSRRPSVQSSPRKKRKTDIDAAWREARDLMLREEQVQNGGGPSVLLPSDAPPSSKGGRRKLNAFPSLDIRAGKGKGKGKGKAKRKDSDSEVSLSDLDEDGAPETWKHTWRAPSANPLLEIPGELVLAREGRARTQYWPAKLLEYLKPKSEKQRPRYRALFFDGTVLQIEPDWFWTTTDEEFGTCKLGQSTGNYGLDSDVDTDDDGEVPEDFNHPFTSKDEKALRAPSPLPDLPPPAPEVFEYDLELTEQFDYVKPVLAAVIEGTYGPSQAAHEGFMRGAGARQKVLNTVPLRGSLSARDKEEVAYLVRAWARRRERRRELGVSVEYPSEKLYPPVGGSGRAGEATARKRGAAGTGDKEANGHGGGGGSSGDDDEDSDVESVLTPTSDASGGDTEPLVFETEPPSSSLAATEVETDDDEQARNAAEGVTASEVAVSGSGSGWPALSDGALTMFGDDLQYAGSADAPAAATVTLPSSENPTTDTDAHESPEDATATAAAADSSAQTLAPPRPRTTFHDLDTVDKLTDSPLPLGRMQYCNNVLLQEAILQLLLWRTGQRTALGLLSPAEERRLHELAMEEGEKTNWVHDIIRLRQAAEQSMLPTHTAKGKGREKAKAKAAEPAPGGRARTRRAA</sequence>
<feature type="compositionally biased region" description="Acidic residues" evidence="1">
    <location>
        <begin position="558"/>
        <end position="570"/>
    </location>
</feature>
<dbReference type="EMBL" id="MNAD01001019">
    <property type="protein sequence ID" value="OJT08710.1"/>
    <property type="molecule type" value="Genomic_DNA"/>
</dbReference>
<evidence type="ECO:0000256" key="1">
    <source>
        <dbReference type="SAM" id="MobiDB-lite"/>
    </source>
</evidence>
<proteinExistence type="predicted"/>
<evidence type="ECO:0000313" key="2">
    <source>
        <dbReference type="EMBL" id="OJT08710.1"/>
    </source>
</evidence>
<feature type="compositionally biased region" description="Low complexity" evidence="1">
    <location>
        <begin position="128"/>
        <end position="146"/>
    </location>
</feature>
<feature type="compositionally biased region" description="Polar residues" evidence="1">
    <location>
        <begin position="832"/>
        <end position="842"/>
    </location>
</feature>
<gene>
    <name evidence="2" type="ORF">TRAPUB_436</name>
</gene>
<feature type="compositionally biased region" description="Polar residues" evidence="1">
    <location>
        <begin position="174"/>
        <end position="186"/>
    </location>
</feature>
<organism evidence="2 3">
    <name type="scientific">Trametes pubescens</name>
    <name type="common">White-rot fungus</name>
    <dbReference type="NCBI Taxonomy" id="154538"/>
    <lineage>
        <taxon>Eukaryota</taxon>
        <taxon>Fungi</taxon>
        <taxon>Dikarya</taxon>
        <taxon>Basidiomycota</taxon>
        <taxon>Agaricomycotina</taxon>
        <taxon>Agaricomycetes</taxon>
        <taxon>Polyporales</taxon>
        <taxon>Polyporaceae</taxon>
        <taxon>Trametes</taxon>
    </lineage>
</organism>
<feature type="compositionally biased region" description="Basic and acidic residues" evidence="1">
    <location>
        <begin position="968"/>
        <end position="977"/>
    </location>
</feature>
<evidence type="ECO:0000313" key="3">
    <source>
        <dbReference type="Proteomes" id="UP000184267"/>
    </source>
</evidence>
<accession>A0A1M2VMD6</accession>
<feature type="region of interest" description="Disordered" evidence="1">
    <location>
        <begin position="832"/>
        <end position="877"/>
    </location>
</feature>
<feature type="compositionally biased region" description="Basic and acidic residues" evidence="1">
    <location>
        <begin position="571"/>
        <end position="584"/>
    </location>
</feature>
<keyword evidence="3" id="KW-1185">Reference proteome</keyword>
<feature type="compositionally biased region" description="Basic residues" evidence="1">
    <location>
        <begin position="433"/>
        <end position="445"/>
    </location>
</feature>
<dbReference type="OMA" id="WVHDIIR"/>
<reference evidence="2 3" key="1">
    <citation type="submission" date="2016-10" db="EMBL/GenBank/DDBJ databases">
        <title>Genome sequence of the basidiomycete white-rot fungus Trametes pubescens.</title>
        <authorList>
            <person name="Makela M.R."/>
            <person name="Granchi Z."/>
            <person name="Peng M."/>
            <person name="De Vries R.P."/>
            <person name="Grigoriev I."/>
            <person name="Riley R."/>
            <person name="Hilden K."/>
        </authorList>
    </citation>
    <scope>NUCLEOTIDE SEQUENCE [LARGE SCALE GENOMIC DNA]</scope>
    <source>
        <strain evidence="2 3">FBCC735</strain>
    </source>
</reference>
<comment type="caution">
    <text evidence="2">The sequence shown here is derived from an EMBL/GenBank/DDBJ whole genome shotgun (WGS) entry which is preliminary data.</text>
</comment>
<feature type="compositionally biased region" description="Low complexity" evidence="1">
    <location>
        <begin position="851"/>
        <end position="863"/>
    </location>
</feature>
<feature type="region of interest" description="Disordered" evidence="1">
    <location>
        <begin position="689"/>
        <end position="799"/>
    </location>
</feature>